<evidence type="ECO:0000256" key="4">
    <source>
        <dbReference type="ARBA" id="ARBA00022741"/>
    </source>
</evidence>
<feature type="region of interest" description="Disordered" evidence="8">
    <location>
        <begin position="1"/>
        <end position="34"/>
    </location>
</feature>
<proteinExistence type="inferred from homology"/>
<keyword evidence="7" id="KW-1278">Translocase</keyword>
<dbReference type="PANTHER" id="PTHR43079">
    <property type="entry name" value="PROBABLE CADMIUM/ZINC-TRANSPORTING ATPASE HMA1"/>
    <property type="match status" value="1"/>
</dbReference>
<evidence type="ECO:0000256" key="9">
    <source>
        <dbReference type="SAM" id="Phobius"/>
    </source>
</evidence>
<dbReference type="GO" id="GO:0005524">
    <property type="term" value="F:ATP binding"/>
    <property type="evidence" value="ECO:0007669"/>
    <property type="project" value="UniProtKB-KW"/>
</dbReference>
<keyword evidence="9" id="KW-0812">Transmembrane</keyword>
<evidence type="ECO:0000256" key="8">
    <source>
        <dbReference type="SAM" id="MobiDB-lite"/>
    </source>
</evidence>
<feature type="transmembrane region" description="Helical" evidence="9">
    <location>
        <begin position="70"/>
        <end position="88"/>
    </location>
</feature>
<feature type="transmembrane region" description="Helical" evidence="9">
    <location>
        <begin position="40"/>
        <end position="58"/>
    </location>
</feature>
<sequence length="187" mass="19445">MGAQSDAGGPDHGAAECLPAQPARQQPGQPGQPAQRRARWWLWTPLTGLTVLVLAGAALRLTGRTGAADAVWAVLTLTALLPAAVSVLRDLWRRRFGVDVIAVLALAGALGVGEYLAGAVIAVMLATGRTLEAYAQRRATRDLRALLARAPRTARRRTAGGGVEVVPVDRVAVGDRLLVGPGDVVAV</sequence>
<evidence type="ECO:0000313" key="10">
    <source>
        <dbReference type="EMBL" id="PZG06256.1"/>
    </source>
</evidence>
<feature type="non-terminal residue" evidence="10">
    <location>
        <position position="187"/>
    </location>
</feature>
<keyword evidence="3" id="KW-0479">Metal-binding</keyword>
<keyword evidence="4" id="KW-0547">Nucleotide-binding</keyword>
<gene>
    <name evidence="10" type="ORF">C1I95_32195</name>
</gene>
<keyword evidence="11" id="KW-1185">Reference proteome</keyword>
<keyword evidence="6" id="KW-0460">Magnesium</keyword>
<dbReference type="InterPro" id="IPR051949">
    <property type="entry name" value="Cation_Transport_ATPase"/>
</dbReference>
<evidence type="ECO:0000256" key="1">
    <source>
        <dbReference type="ARBA" id="ARBA00004141"/>
    </source>
</evidence>
<dbReference type="PANTHER" id="PTHR43079:SF1">
    <property type="entry name" value="CADMIUM_ZINC-TRANSPORTING ATPASE HMA1, CHLOROPLASTIC-RELATED"/>
    <property type="match status" value="1"/>
</dbReference>
<evidence type="ECO:0000256" key="5">
    <source>
        <dbReference type="ARBA" id="ARBA00022840"/>
    </source>
</evidence>
<evidence type="ECO:0000256" key="7">
    <source>
        <dbReference type="ARBA" id="ARBA00022967"/>
    </source>
</evidence>
<keyword evidence="9" id="KW-1133">Transmembrane helix</keyword>
<dbReference type="Proteomes" id="UP000248924">
    <property type="component" value="Unassembled WGS sequence"/>
</dbReference>
<dbReference type="EMBL" id="POTY01000365">
    <property type="protein sequence ID" value="PZG06256.1"/>
    <property type="molecule type" value="Genomic_DNA"/>
</dbReference>
<evidence type="ECO:0000313" key="11">
    <source>
        <dbReference type="Proteomes" id="UP000248924"/>
    </source>
</evidence>
<comment type="subcellular location">
    <subcellularLocation>
        <location evidence="1">Membrane</location>
        <topology evidence="1">Multi-pass membrane protein</topology>
    </subcellularLocation>
</comment>
<comment type="caution">
    <text evidence="10">The sequence shown here is derived from an EMBL/GenBank/DDBJ whole genome shotgun (WGS) entry which is preliminary data.</text>
</comment>
<protein>
    <submittedName>
        <fullName evidence="10">Heavy metal translocating P-type ATPase</fullName>
    </submittedName>
</protein>
<keyword evidence="9" id="KW-0472">Membrane</keyword>
<feature type="transmembrane region" description="Helical" evidence="9">
    <location>
        <begin position="100"/>
        <end position="126"/>
    </location>
</feature>
<dbReference type="AlphaFoldDB" id="A0A2W2D330"/>
<evidence type="ECO:0000256" key="2">
    <source>
        <dbReference type="ARBA" id="ARBA00006024"/>
    </source>
</evidence>
<reference evidence="10 11" key="1">
    <citation type="submission" date="2018-01" db="EMBL/GenBank/DDBJ databases">
        <title>Draft genome sequence of Jishengella sp. NA12.</title>
        <authorList>
            <person name="Sahin N."/>
            <person name="Ay H."/>
            <person name="Saygin H."/>
        </authorList>
    </citation>
    <scope>NUCLEOTIDE SEQUENCE [LARGE SCALE GENOMIC DNA]</scope>
    <source>
        <strain evidence="10 11">NA12</strain>
    </source>
</reference>
<keyword evidence="5" id="KW-0067">ATP-binding</keyword>
<dbReference type="GO" id="GO:0016020">
    <property type="term" value="C:membrane"/>
    <property type="evidence" value="ECO:0007669"/>
    <property type="project" value="UniProtKB-SubCell"/>
</dbReference>
<evidence type="ECO:0000256" key="3">
    <source>
        <dbReference type="ARBA" id="ARBA00022723"/>
    </source>
</evidence>
<evidence type="ECO:0000256" key="6">
    <source>
        <dbReference type="ARBA" id="ARBA00022842"/>
    </source>
</evidence>
<dbReference type="Gene3D" id="2.70.150.10">
    <property type="entry name" value="Calcium-transporting ATPase, cytoplasmic transduction domain A"/>
    <property type="match status" value="1"/>
</dbReference>
<accession>A0A2W2D330</accession>
<name>A0A2W2D330_9ACTN</name>
<comment type="similarity">
    <text evidence="2">Belongs to the cation transport ATPase (P-type) (TC 3.A.3) family. Type IB subfamily.</text>
</comment>
<feature type="compositionally biased region" description="Low complexity" evidence="8">
    <location>
        <begin position="19"/>
        <end position="34"/>
    </location>
</feature>
<organism evidence="10 11">
    <name type="scientific">Micromonospora craterilacus</name>
    <dbReference type="NCBI Taxonomy" id="1655439"/>
    <lineage>
        <taxon>Bacteria</taxon>
        <taxon>Bacillati</taxon>
        <taxon>Actinomycetota</taxon>
        <taxon>Actinomycetes</taxon>
        <taxon>Micromonosporales</taxon>
        <taxon>Micromonosporaceae</taxon>
        <taxon>Micromonospora</taxon>
    </lineage>
</organism>
<dbReference type="GO" id="GO:0046872">
    <property type="term" value="F:metal ion binding"/>
    <property type="evidence" value="ECO:0007669"/>
    <property type="project" value="UniProtKB-KW"/>
</dbReference>